<dbReference type="PANTHER" id="PTHR10357">
    <property type="entry name" value="ALPHA-AMYLASE FAMILY MEMBER"/>
    <property type="match status" value="1"/>
</dbReference>
<feature type="domain" description="Glycosyl hydrolase family 13 catalytic" evidence="3">
    <location>
        <begin position="17"/>
        <end position="429"/>
    </location>
</feature>
<dbReference type="Gene3D" id="3.20.20.80">
    <property type="entry name" value="Glycosidases"/>
    <property type="match status" value="1"/>
</dbReference>
<evidence type="ECO:0000313" key="5">
    <source>
        <dbReference type="Proteomes" id="UP001642482"/>
    </source>
</evidence>
<proteinExistence type="inferred from homology"/>
<comment type="similarity">
    <text evidence="1">Belongs to the glycosyl hydrolase 13 family.</text>
</comment>
<dbReference type="Gene3D" id="2.60.40.1180">
    <property type="entry name" value="Golgi alpha-mannosidase II"/>
    <property type="match status" value="1"/>
</dbReference>
<comment type="caution">
    <text evidence="4">The sequence shown here is derived from an EMBL/GenBank/DDBJ whole genome shotgun (WGS) entry which is preliminary data.</text>
</comment>
<dbReference type="SUPFAM" id="SSF51445">
    <property type="entry name" value="(Trans)glycosidases"/>
    <property type="match status" value="1"/>
</dbReference>
<evidence type="ECO:0000313" key="4">
    <source>
        <dbReference type="EMBL" id="CAK7216939.1"/>
    </source>
</evidence>
<accession>A0ABP0BBE9</accession>
<keyword evidence="5" id="KW-1185">Reference proteome</keyword>
<keyword evidence="2" id="KW-0462">Maltose metabolism</keyword>
<evidence type="ECO:0000256" key="2">
    <source>
        <dbReference type="ARBA" id="ARBA00026248"/>
    </source>
</evidence>
<dbReference type="Proteomes" id="UP001642482">
    <property type="component" value="Unassembled WGS sequence"/>
</dbReference>
<evidence type="ECO:0000256" key="1">
    <source>
        <dbReference type="ARBA" id="ARBA00008061"/>
    </source>
</evidence>
<name>A0ABP0BBE9_9PEZI</name>
<dbReference type="Pfam" id="PF00128">
    <property type="entry name" value="Alpha-amylase"/>
    <property type="match status" value="1"/>
</dbReference>
<dbReference type="InterPro" id="IPR045857">
    <property type="entry name" value="O16G_dom_2"/>
</dbReference>
<dbReference type="SMART" id="SM00642">
    <property type="entry name" value="Aamy"/>
    <property type="match status" value="1"/>
</dbReference>
<dbReference type="EMBL" id="CAWUHD010000022">
    <property type="protein sequence ID" value="CAK7216939.1"/>
    <property type="molecule type" value="Genomic_DNA"/>
</dbReference>
<dbReference type="InterPro" id="IPR013780">
    <property type="entry name" value="Glyco_hydro_b"/>
</dbReference>
<reference evidence="4 5" key="1">
    <citation type="submission" date="2024-01" db="EMBL/GenBank/DDBJ databases">
        <authorList>
            <person name="Allen C."/>
            <person name="Tagirdzhanova G."/>
        </authorList>
    </citation>
    <scope>NUCLEOTIDE SEQUENCE [LARGE SCALE GENOMIC DNA]</scope>
</reference>
<dbReference type="InterPro" id="IPR017853">
    <property type="entry name" value="GH"/>
</dbReference>
<organism evidence="4 5">
    <name type="scientific">Sporothrix eucalyptigena</name>
    <dbReference type="NCBI Taxonomy" id="1812306"/>
    <lineage>
        <taxon>Eukaryota</taxon>
        <taxon>Fungi</taxon>
        <taxon>Dikarya</taxon>
        <taxon>Ascomycota</taxon>
        <taxon>Pezizomycotina</taxon>
        <taxon>Sordariomycetes</taxon>
        <taxon>Sordariomycetidae</taxon>
        <taxon>Ophiostomatales</taxon>
        <taxon>Ophiostomataceae</taxon>
        <taxon>Sporothrix</taxon>
    </lineage>
</organism>
<sequence length="607" mass="68286">MASLRTKKWWKSAVVYQIYPASFCDSNGDGIGDIPGIVSKLDYIQSLGADVIWLSPMYDSPQVDMGYDISNYEDVYAPYGTLVDMDTLVREAHARGIRVMLDLVINHTSDQHRWFHESRSSKDSEKRDWYIWRPAQHDPVTGERRPPNNWRSFFGNGSAWAWDETTQEYYLHLFSAEQPDLNWENESARKAIYASAMTFWLERGVDGFRVDVVNTYSKPPGLPDAPVADPDQPYQSPAALVFNGPRMHEFLKEINSQILTPHNAITVGELSMTPDPEHVRRYVSAAAKELDMVFQFDVVMVGHTLFGPLSDGPVRNFTLPEFKRAVKATQTLITGNDAWTTVFLENHDQARSVSRFGNDSPEYRVASARLLALLQACLSGTQYIYQGQEIGLVNAAKETYPLDNYLDIVSKRVIEGVQAAHANNSPGVREKALDHAFDVLQYTARDHSRIPVPWDGTGLYGGFSEAAGLSGLPISEPWMKPHPLAGEINVASQIDDPESVLSFWKRIQALRRAHLDLLVYSDFRALQEDDFDIMMFVKDPVESDDKVLVVLNFSTKEVAVQAPTAKDLGFTDMVPVQFELLASTHEKDATVHDVYAPLEGRVYVVKA</sequence>
<dbReference type="Gene3D" id="3.90.400.10">
    <property type="entry name" value="Oligo-1,6-glucosidase, Domain 2"/>
    <property type="match status" value="1"/>
</dbReference>
<gene>
    <name evidence="4" type="ORF">SEUCBS140593_003035</name>
</gene>
<dbReference type="CDD" id="cd11333">
    <property type="entry name" value="AmyAc_SI_OligoGlu_DGase"/>
    <property type="match status" value="1"/>
</dbReference>
<evidence type="ECO:0000259" key="3">
    <source>
        <dbReference type="SMART" id="SM00642"/>
    </source>
</evidence>
<protein>
    <recommendedName>
        <fullName evidence="3">Glycosyl hydrolase family 13 catalytic domain-containing protein</fullName>
    </recommendedName>
</protein>
<dbReference type="InterPro" id="IPR006047">
    <property type="entry name" value="GH13_cat_dom"/>
</dbReference>
<dbReference type="PANTHER" id="PTHR10357:SF179">
    <property type="entry name" value="NEUTRAL AND BASIC AMINO ACID TRANSPORT PROTEIN RBAT"/>
    <property type="match status" value="1"/>
</dbReference>